<organism evidence="5 6">
    <name type="scientific">Steinernema hermaphroditum</name>
    <dbReference type="NCBI Taxonomy" id="289476"/>
    <lineage>
        <taxon>Eukaryota</taxon>
        <taxon>Metazoa</taxon>
        <taxon>Ecdysozoa</taxon>
        <taxon>Nematoda</taxon>
        <taxon>Chromadorea</taxon>
        <taxon>Rhabditida</taxon>
        <taxon>Tylenchina</taxon>
        <taxon>Panagrolaimomorpha</taxon>
        <taxon>Strongyloidoidea</taxon>
        <taxon>Steinernematidae</taxon>
        <taxon>Steinernema</taxon>
    </lineage>
</organism>
<accession>A0AA39IF43</accession>
<evidence type="ECO:0000256" key="1">
    <source>
        <dbReference type="ARBA" id="ARBA00022771"/>
    </source>
</evidence>
<dbReference type="GO" id="GO:0008270">
    <property type="term" value="F:zinc ion binding"/>
    <property type="evidence" value="ECO:0007669"/>
    <property type="project" value="UniProtKB-KW"/>
</dbReference>
<dbReference type="Proteomes" id="UP001175271">
    <property type="component" value="Unassembled WGS sequence"/>
</dbReference>
<protein>
    <recommendedName>
        <fullName evidence="4">RING-type domain-containing protein</fullName>
    </recommendedName>
</protein>
<dbReference type="InterPro" id="IPR013083">
    <property type="entry name" value="Znf_RING/FYVE/PHD"/>
</dbReference>
<evidence type="ECO:0000313" key="5">
    <source>
        <dbReference type="EMBL" id="KAK0422411.1"/>
    </source>
</evidence>
<dbReference type="SUPFAM" id="SSF57850">
    <property type="entry name" value="RING/U-box"/>
    <property type="match status" value="1"/>
</dbReference>
<reference evidence="5" key="1">
    <citation type="submission" date="2023-06" db="EMBL/GenBank/DDBJ databases">
        <title>Genomic analysis of the entomopathogenic nematode Steinernema hermaphroditum.</title>
        <authorList>
            <person name="Schwarz E.M."/>
            <person name="Heppert J.K."/>
            <person name="Baniya A."/>
            <person name="Schwartz H.T."/>
            <person name="Tan C.-H."/>
            <person name="Antoshechkin I."/>
            <person name="Sternberg P.W."/>
            <person name="Goodrich-Blair H."/>
            <person name="Dillman A.R."/>
        </authorList>
    </citation>
    <scope>NUCLEOTIDE SEQUENCE</scope>
    <source>
        <strain evidence="5">PS9179</strain>
        <tissue evidence="5">Whole animal</tissue>
    </source>
</reference>
<dbReference type="Gene3D" id="3.30.40.10">
    <property type="entry name" value="Zinc/RING finger domain, C3HC4 (zinc finger)"/>
    <property type="match status" value="1"/>
</dbReference>
<evidence type="ECO:0000313" key="6">
    <source>
        <dbReference type="Proteomes" id="UP001175271"/>
    </source>
</evidence>
<keyword evidence="2" id="KW-0862">Zinc</keyword>
<keyword evidence="1 3" id="KW-0479">Metal-binding</keyword>
<keyword evidence="1 3" id="KW-0863">Zinc-finger</keyword>
<sequence>MWSAPVIRPAHQIFGCAAEESKSTERRLDVIGMPQTNLGAPSCPQIERHSLEDVNDDVIPEAPKEVGAPIVRSPPHIRTKFRVGVKSFGSKRCVICEREMTREPCALLCCGHRAHLVCLEEARVNSRPCGICMQRREQIEEMEQGFVKRMKLICCL</sequence>
<evidence type="ECO:0000259" key="4">
    <source>
        <dbReference type="PROSITE" id="PS50089"/>
    </source>
</evidence>
<proteinExistence type="predicted"/>
<dbReference type="EMBL" id="JAUCMV010000001">
    <property type="protein sequence ID" value="KAK0422411.1"/>
    <property type="molecule type" value="Genomic_DNA"/>
</dbReference>
<feature type="domain" description="RING-type" evidence="4">
    <location>
        <begin position="93"/>
        <end position="132"/>
    </location>
</feature>
<evidence type="ECO:0000256" key="2">
    <source>
        <dbReference type="ARBA" id="ARBA00022833"/>
    </source>
</evidence>
<dbReference type="AlphaFoldDB" id="A0AA39IF43"/>
<gene>
    <name evidence="5" type="ORF">QR680_007557</name>
</gene>
<name>A0AA39IF43_9BILA</name>
<dbReference type="PROSITE" id="PS50089">
    <property type="entry name" value="ZF_RING_2"/>
    <property type="match status" value="1"/>
</dbReference>
<keyword evidence="6" id="KW-1185">Reference proteome</keyword>
<evidence type="ECO:0000256" key="3">
    <source>
        <dbReference type="PROSITE-ProRule" id="PRU00175"/>
    </source>
</evidence>
<comment type="caution">
    <text evidence="5">The sequence shown here is derived from an EMBL/GenBank/DDBJ whole genome shotgun (WGS) entry which is preliminary data.</text>
</comment>
<dbReference type="InterPro" id="IPR001841">
    <property type="entry name" value="Znf_RING"/>
</dbReference>